<keyword evidence="1" id="KW-0812">Transmembrane</keyword>
<organism evidence="2 3">
    <name type="scientific">Armillaria gallica</name>
    <name type="common">Bulbous honey fungus</name>
    <name type="synonym">Armillaria bulbosa</name>
    <dbReference type="NCBI Taxonomy" id="47427"/>
    <lineage>
        <taxon>Eukaryota</taxon>
        <taxon>Fungi</taxon>
        <taxon>Dikarya</taxon>
        <taxon>Basidiomycota</taxon>
        <taxon>Agaricomycotina</taxon>
        <taxon>Agaricomycetes</taxon>
        <taxon>Agaricomycetidae</taxon>
        <taxon>Agaricales</taxon>
        <taxon>Marasmiineae</taxon>
        <taxon>Physalacriaceae</taxon>
        <taxon>Armillaria</taxon>
    </lineage>
</organism>
<keyword evidence="3" id="KW-1185">Reference proteome</keyword>
<dbReference type="Proteomes" id="UP000217790">
    <property type="component" value="Unassembled WGS sequence"/>
</dbReference>
<keyword evidence="1" id="KW-1133">Transmembrane helix</keyword>
<dbReference type="EMBL" id="KZ293659">
    <property type="protein sequence ID" value="PBK92277.1"/>
    <property type="molecule type" value="Genomic_DNA"/>
</dbReference>
<dbReference type="OrthoDB" id="2629491at2759"/>
<evidence type="ECO:0000313" key="3">
    <source>
        <dbReference type="Proteomes" id="UP000217790"/>
    </source>
</evidence>
<proteinExistence type="predicted"/>
<dbReference type="AlphaFoldDB" id="A0A2H3DT54"/>
<reference evidence="3" key="1">
    <citation type="journal article" date="2017" name="Nat. Ecol. Evol.">
        <title>Genome expansion and lineage-specific genetic innovations in the forest pathogenic fungi Armillaria.</title>
        <authorList>
            <person name="Sipos G."/>
            <person name="Prasanna A.N."/>
            <person name="Walter M.C."/>
            <person name="O'Connor E."/>
            <person name="Balint B."/>
            <person name="Krizsan K."/>
            <person name="Kiss B."/>
            <person name="Hess J."/>
            <person name="Varga T."/>
            <person name="Slot J."/>
            <person name="Riley R."/>
            <person name="Boka B."/>
            <person name="Rigling D."/>
            <person name="Barry K."/>
            <person name="Lee J."/>
            <person name="Mihaltcheva S."/>
            <person name="LaButti K."/>
            <person name="Lipzen A."/>
            <person name="Waldron R."/>
            <person name="Moloney N.M."/>
            <person name="Sperisen C."/>
            <person name="Kredics L."/>
            <person name="Vagvoelgyi C."/>
            <person name="Patrignani A."/>
            <person name="Fitzpatrick D."/>
            <person name="Nagy I."/>
            <person name="Doyle S."/>
            <person name="Anderson J.B."/>
            <person name="Grigoriev I.V."/>
            <person name="Gueldener U."/>
            <person name="Muensterkoetter M."/>
            <person name="Nagy L.G."/>
        </authorList>
    </citation>
    <scope>NUCLEOTIDE SEQUENCE [LARGE SCALE GENOMIC DNA]</scope>
    <source>
        <strain evidence="3">Ar21-2</strain>
    </source>
</reference>
<evidence type="ECO:0000313" key="2">
    <source>
        <dbReference type="EMBL" id="PBK92277.1"/>
    </source>
</evidence>
<dbReference type="InParanoid" id="A0A2H3DT54"/>
<name>A0A2H3DT54_ARMGA</name>
<keyword evidence="1" id="KW-0472">Membrane</keyword>
<gene>
    <name evidence="2" type="ORF">ARMGADRAFT_1031163</name>
</gene>
<evidence type="ECO:0000256" key="1">
    <source>
        <dbReference type="SAM" id="Phobius"/>
    </source>
</evidence>
<accession>A0A2H3DT54</accession>
<sequence>MGNGAPSHTLVPITQRFVRKSSCDQHAIGRNSACNTHRRTNSDDGEGLNDAAGVNANALRLQPSWSFSQGLMLALMLKPLLLMLAYGGGMPIISMAVAFLDMSPQEYVHIDSVNGLEWYQLVGVVYFGNSHFTVRYVDPNRLVWFNDGVIQGR</sequence>
<protein>
    <submittedName>
        <fullName evidence="2">Uncharacterized protein</fullName>
    </submittedName>
</protein>
<feature type="transmembrane region" description="Helical" evidence="1">
    <location>
        <begin position="80"/>
        <end position="100"/>
    </location>
</feature>